<evidence type="ECO:0000313" key="1">
    <source>
        <dbReference type="EMBL" id="CAG9322002.1"/>
    </source>
</evidence>
<evidence type="ECO:0000313" key="2">
    <source>
        <dbReference type="Proteomes" id="UP001162131"/>
    </source>
</evidence>
<gene>
    <name evidence="1" type="ORF">BSTOLATCC_MIC30384</name>
</gene>
<keyword evidence="2" id="KW-1185">Reference proteome</keyword>
<name>A0AAU9J9D6_9CILI</name>
<dbReference type="AlphaFoldDB" id="A0AAU9J9D6"/>
<accession>A0AAU9J9D6</accession>
<dbReference type="EMBL" id="CAJZBQ010000030">
    <property type="protein sequence ID" value="CAG9322002.1"/>
    <property type="molecule type" value="Genomic_DNA"/>
</dbReference>
<reference evidence="1" key="1">
    <citation type="submission" date="2021-09" db="EMBL/GenBank/DDBJ databases">
        <authorList>
            <consortium name="AG Swart"/>
            <person name="Singh M."/>
            <person name="Singh A."/>
            <person name="Seah K."/>
            <person name="Emmerich C."/>
        </authorList>
    </citation>
    <scope>NUCLEOTIDE SEQUENCE</scope>
    <source>
        <strain evidence="1">ATCC30299</strain>
    </source>
</reference>
<comment type="caution">
    <text evidence="1">The sequence shown here is derived from an EMBL/GenBank/DDBJ whole genome shotgun (WGS) entry which is preliminary data.</text>
</comment>
<dbReference type="Proteomes" id="UP001162131">
    <property type="component" value="Unassembled WGS sequence"/>
</dbReference>
<sequence>MHFSKKWRVYYISCSWILKRYWIYYSKFNKKCRDCLFIVIFNSWLWVNELYQQHFYKNCRRCQSWG</sequence>
<proteinExistence type="predicted"/>
<protein>
    <submittedName>
        <fullName evidence="1">Uncharacterized protein</fullName>
    </submittedName>
</protein>
<organism evidence="1 2">
    <name type="scientific">Blepharisma stoltei</name>
    <dbReference type="NCBI Taxonomy" id="1481888"/>
    <lineage>
        <taxon>Eukaryota</taxon>
        <taxon>Sar</taxon>
        <taxon>Alveolata</taxon>
        <taxon>Ciliophora</taxon>
        <taxon>Postciliodesmatophora</taxon>
        <taxon>Heterotrichea</taxon>
        <taxon>Heterotrichida</taxon>
        <taxon>Blepharismidae</taxon>
        <taxon>Blepharisma</taxon>
    </lineage>
</organism>